<dbReference type="Pfam" id="PF00857">
    <property type="entry name" value="Isochorismatase"/>
    <property type="match status" value="1"/>
</dbReference>
<feature type="domain" description="Isochorismatase-like" evidence="1">
    <location>
        <begin position="5"/>
        <end position="146"/>
    </location>
</feature>
<evidence type="ECO:0000313" key="2">
    <source>
        <dbReference type="EMBL" id="CBY82272.1"/>
    </source>
</evidence>
<name>E7ACU2_HELFC</name>
<dbReference type="SUPFAM" id="SSF52499">
    <property type="entry name" value="Isochorismatase-like hydrolases"/>
    <property type="match status" value="1"/>
</dbReference>
<dbReference type="InterPro" id="IPR050993">
    <property type="entry name" value="Isochorismatase_domain"/>
</dbReference>
<dbReference type="InterPro" id="IPR036380">
    <property type="entry name" value="Isochorismatase-like_sf"/>
</dbReference>
<dbReference type="EMBL" id="FQ670179">
    <property type="protein sequence ID" value="CBY82272.1"/>
    <property type="molecule type" value="Genomic_DNA"/>
</dbReference>
<keyword evidence="2" id="KW-0378">Hydrolase</keyword>
<dbReference type="InterPro" id="IPR000868">
    <property type="entry name" value="Isochorismatase-like_dom"/>
</dbReference>
<dbReference type="Proteomes" id="UP000007934">
    <property type="component" value="Chromosome"/>
</dbReference>
<dbReference type="RefSeq" id="WP_013468644.1">
    <property type="nucleotide sequence ID" value="NC_014810.2"/>
</dbReference>
<dbReference type="AlphaFoldDB" id="E7ACU2"/>
<accession>E7ACU2</accession>
<dbReference type="KEGG" id="hfe:HFELIS_01880"/>
<gene>
    <name evidence="2" type="ordered locus">Hfelis_01880</name>
</gene>
<evidence type="ECO:0000259" key="1">
    <source>
        <dbReference type="Pfam" id="PF00857"/>
    </source>
</evidence>
<proteinExistence type="predicted"/>
<dbReference type="Gene3D" id="3.40.50.850">
    <property type="entry name" value="Isochorismatase-like"/>
    <property type="match status" value="1"/>
</dbReference>
<dbReference type="HOGENOM" id="CLU_066901_0_1_7"/>
<dbReference type="STRING" id="936155.HFELIS_01880"/>
<protein>
    <submittedName>
        <fullName evidence="2">Hydrolase, isochorismatase</fullName>
    </submittedName>
</protein>
<dbReference type="eggNOG" id="COG1335">
    <property type="taxonomic scope" value="Bacteria"/>
</dbReference>
<reference evidence="2 3" key="1">
    <citation type="journal article" date="2011" name="Genome Biol. Evol.">
        <title>Comparative whole genome sequence analysis of the carcinogenic bacterial model pathogen Helicobacter felis.</title>
        <authorList>
            <person name="Arnold I.C."/>
            <person name="Zigova Z."/>
            <person name="Holden M."/>
            <person name="Lawley T.D."/>
            <person name="Rad R."/>
            <person name="Dougan G."/>
            <person name="Falkow S."/>
            <person name="Bentley S.D."/>
            <person name="Muller A."/>
        </authorList>
    </citation>
    <scope>NUCLEOTIDE SEQUENCE [LARGE SCALE GENOMIC DNA]</scope>
    <source>
        <strain evidence="3">ATCC 49179 / CCUG 28539 / NCTC 12436 / CS1</strain>
    </source>
</reference>
<dbReference type="OrthoDB" id="9796958at2"/>
<dbReference type="GO" id="GO:0016787">
    <property type="term" value="F:hydrolase activity"/>
    <property type="evidence" value="ECO:0007669"/>
    <property type="project" value="UniProtKB-KW"/>
</dbReference>
<dbReference type="PANTHER" id="PTHR14119">
    <property type="entry name" value="HYDROLASE"/>
    <property type="match status" value="1"/>
</dbReference>
<sequence>MTPHVILIDIQEKLFPVMSQKDALLTNCLKFLEIAKELKFPILATEQNPDKLGTTLSALAKYPFSVEQKQAFSAYEALQDKIPQGAPLFILGIEAHVCVLQTAQDFLKAGFTPTLLADCTSSRDQSNKQLALDHLRSLGARILSSEIVAFEAMRTYTHPSFKAISKIIK</sequence>
<dbReference type="PANTHER" id="PTHR14119:SF3">
    <property type="entry name" value="ISOCHORISMATASE DOMAIN-CONTAINING PROTEIN 2"/>
    <property type="match status" value="1"/>
</dbReference>
<organism evidence="2 3">
    <name type="scientific">Helicobacter felis (strain ATCC 49179 / CCUG 28539 / NCTC 12436 / CS1)</name>
    <dbReference type="NCBI Taxonomy" id="936155"/>
    <lineage>
        <taxon>Bacteria</taxon>
        <taxon>Pseudomonadati</taxon>
        <taxon>Campylobacterota</taxon>
        <taxon>Epsilonproteobacteria</taxon>
        <taxon>Campylobacterales</taxon>
        <taxon>Helicobacteraceae</taxon>
        <taxon>Helicobacter</taxon>
    </lineage>
</organism>
<dbReference type="GeneID" id="36134830"/>
<evidence type="ECO:0000313" key="3">
    <source>
        <dbReference type="Proteomes" id="UP000007934"/>
    </source>
</evidence>
<keyword evidence="3" id="KW-1185">Reference proteome</keyword>